<dbReference type="GO" id="GO:0070830">
    <property type="term" value="P:bicellular tight junction assembly"/>
    <property type="evidence" value="ECO:0007669"/>
    <property type="project" value="TreeGrafter"/>
</dbReference>
<dbReference type="GO" id="GO:0048487">
    <property type="term" value="F:beta-tubulin binding"/>
    <property type="evidence" value="ECO:0007669"/>
    <property type="project" value="InterPro"/>
</dbReference>
<gene>
    <name evidence="2" type="ORF">TELCIR_23823</name>
</gene>
<dbReference type="PANTHER" id="PTHR12658:SF0">
    <property type="entry name" value="TUBULIN-SPECIFIC CHAPERONE D"/>
    <property type="match status" value="1"/>
</dbReference>
<dbReference type="GO" id="GO:0005096">
    <property type="term" value="F:GTPase activator activity"/>
    <property type="evidence" value="ECO:0007669"/>
    <property type="project" value="InterPro"/>
</dbReference>
<feature type="domain" description="Tubulin-folding cofactor D ARM repeats" evidence="1">
    <location>
        <begin position="82"/>
        <end position="159"/>
    </location>
</feature>
<dbReference type="GO" id="GO:0016328">
    <property type="term" value="C:lateral plasma membrane"/>
    <property type="evidence" value="ECO:0007669"/>
    <property type="project" value="TreeGrafter"/>
</dbReference>
<dbReference type="GO" id="GO:0007021">
    <property type="term" value="P:tubulin complex assembly"/>
    <property type="evidence" value="ECO:0007669"/>
    <property type="project" value="InterPro"/>
</dbReference>
<accession>A0A2G9TA49</accession>
<evidence type="ECO:0000313" key="3">
    <source>
        <dbReference type="Proteomes" id="UP000230423"/>
    </source>
</evidence>
<name>A0A2G9TA49_TELCI</name>
<organism evidence="2 3">
    <name type="scientific">Teladorsagia circumcincta</name>
    <name type="common">Brown stomach worm</name>
    <name type="synonym">Ostertagia circumcincta</name>
    <dbReference type="NCBI Taxonomy" id="45464"/>
    <lineage>
        <taxon>Eukaryota</taxon>
        <taxon>Metazoa</taxon>
        <taxon>Ecdysozoa</taxon>
        <taxon>Nematoda</taxon>
        <taxon>Chromadorea</taxon>
        <taxon>Rhabditida</taxon>
        <taxon>Rhabditina</taxon>
        <taxon>Rhabditomorpha</taxon>
        <taxon>Strongyloidea</taxon>
        <taxon>Trichostrongylidae</taxon>
        <taxon>Teladorsagia</taxon>
    </lineage>
</organism>
<proteinExistence type="predicted"/>
<feature type="non-terminal residue" evidence="2">
    <location>
        <position position="1"/>
    </location>
</feature>
<dbReference type="Pfam" id="PF25767">
    <property type="entry name" value="ARM_TBCD_2nd"/>
    <property type="match status" value="1"/>
</dbReference>
<reference evidence="2 3" key="1">
    <citation type="submission" date="2015-09" db="EMBL/GenBank/DDBJ databases">
        <title>Draft genome of the parasitic nematode Teladorsagia circumcincta isolate WARC Sus (inbred).</title>
        <authorList>
            <person name="Mitreva M."/>
        </authorList>
    </citation>
    <scope>NUCLEOTIDE SEQUENCE [LARGE SCALE GENOMIC DNA]</scope>
    <source>
        <strain evidence="2 3">S</strain>
    </source>
</reference>
<evidence type="ECO:0000313" key="2">
    <source>
        <dbReference type="EMBL" id="PIO54804.1"/>
    </source>
</evidence>
<dbReference type="GO" id="GO:0007023">
    <property type="term" value="P:post-chaperonin tubulin folding pathway"/>
    <property type="evidence" value="ECO:0007669"/>
    <property type="project" value="InterPro"/>
</dbReference>
<dbReference type="InterPro" id="IPR058033">
    <property type="entry name" value="ARM_TBCD_2nd"/>
</dbReference>
<dbReference type="GO" id="GO:0034333">
    <property type="term" value="P:adherens junction assembly"/>
    <property type="evidence" value="ECO:0007669"/>
    <property type="project" value="TreeGrafter"/>
</dbReference>
<dbReference type="InterPro" id="IPR033162">
    <property type="entry name" value="TBCD"/>
</dbReference>
<dbReference type="GO" id="GO:0000226">
    <property type="term" value="P:microtubule cytoskeleton organization"/>
    <property type="evidence" value="ECO:0007669"/>
    <property type="project" value="TreeGrafter"/>
</dbReference>
<dbReference type="EMBL" id="KZ392320">
    <property type="protein sequence ID" value="PIO54804.1"/>
    <property type="molecule type" value="Genomic_DNA"/>
</dbReference>
<sequence length="189" mass="21223">PAAILVIAQCLARHDCIPLIPSIISECADHLKNNSENLLSYAVLICAILKHVDRKHLLSLVPSVREAMIMHFPLKKSEKDSLTRKVFIKMVQRLALVVLKPRLAAWRYRRGRRRLEENLTSSKANGSEFVTTQHCSSNNNLGADDICMEEDEDDHPDEVVGSIALGTMKDLENVSILLSNIECPQNWKG</sequence>
<dbReference type="AlphaFoldDB" id="A0A2G9TA49"/>
<protein>
    <recommendedName>
        <fullName evidence="1">Tubulin-folding cofactor D ARM repeats domain-containing protein</fullName>
    </recommendedName>
</protein>
<dbReference type="PANTHER" id="PTHR12658">
    <property type="entry name" value="BETA-TUBULIN COFACTOR D"/>
    <property type="match status" value="1"/>
</dbReference>
<dbReference type="Proteomes" id="UP000230423">
    <property type="component" value="Unassembled WGS sequence"/>
</dbReference>
<evidence type="ECO:0000259" key="1">
    <source>
        <dbReference type="Pfam" id="PF25767"/>
    </source>
</evidence>
<keyword evidence="3" id="KW-1185">Reference proteome</keyword>